<dbReference type="Proteomes" id="UP000240481">
    <property type="component" value="Unassembled WGS sequence"/>
</dbReference>
<feature type="domain" description="AsmA" evidence="1">
    <location>
        <begin position="229"/>
        <end position="595"/>
    </location>
</feature>
<proteinExistence type="predicted"/>
<evidence type="ECO:0000313" key="2">
    <source>
        <dbReference type="EMBL" id="PSW20433.1"/>
    </source>
</evidence>
<comment type="caution">
    <text evidence="2">The sequence shown here is derived from an EMBL/GenBank/DDBJ whole genome shotgun (WGS) entry which is preliminary data.</text>
</comment>
<dbReference type="STRING" id="680026.AB733_18020"/>
<keyword evidence="3" id="KW-1185">Reference proteome</keyword>
<dbReference type="AlphaFoldDB" id="A0A0J8V7J8"/>
<reference evidence="2 3" key="1">
    <citation type="submission" date="2018-01" db="EMBL/GenBank/DDBJ databases">
        <title>Whole genome sequencing of Histamine producing bacteria.</title>
        <authorList>
            <person name="Butler K."/>
        </authorList>
    </citation>
    <scope>NUCLEOTIDE SEQUENCE [LARGE SCALE GENOMIC DNA]</scope>
    <source>
        <strain evidence="2 3">DSM 24669</strain>
    </source>
</reference>
<gene>
    <name evidence="2" type="ORF">C9I94_22550</name>
</gene>
<organism evidence="2 3">
    <name type="scientific">Photobacterium swingsii</name>
    <dbReference type="NCBI Taxonomy" id="680026"/>
    <lineage>
        <taxon>Bacteria</taxon>
        <taxon>Pseudomonadati</taxon>
        <taxon>Pseudomonadota</taxon>
        <taxon>Gammaproteobacteria</taxon>
        <taxon>Vibrionales</taxon>
        <taxon>Vibrionaceae</taxon>
        <taxon>Photobacterium</taxon>
    </lineage>
</organism>
<evidence type="ECO:0000259" key="1">
    <source>
        <dbReference type="Pfam" id="PF05170"/>
    </source>
</evidence>
<evidence type="ECO:0000313" key="3">
    <source>
        <dbReference type="Proteomes" id="UP000240481"/>
    </source>
</evidence>
<dbReference type="RefSeq" id="WP_048900026.1">
    <property type="nucleotide sequence ID" value="NZ_AP024852.1"/>
</dbReference>
<dbReference type="InterPro" id="IPR007844">
    <property type="entry name" value="AsmA"/>
</dbReference>
<dbReference type="EMBL" id="PYLZ01000017">
    <property type="protein sequence ID" value="PSW20433.1"/>
    <property type="molecule type" value="Genomic_DNA"/>
</dbReference>
<name>A0A0J8V7J8_9GAMM</name>
<accession>A0A0J8V7J8</accession>
<dbReference type="OrthoDB" id="5912765at2"/>
<dbReference type="Pfam" id="PF05170">
    <property type="entry name" value="AsmA"/>
    <property type="match status" value="1"/>
</dbReference>
<sequence length="732" mass="81899">MRLFGKLIATLTIMVLLVLTIGLALLHTRHAAPVIGQLTQALSNYQFDAEAISYTITDPWHLTIEQPTVIEPNQQVHQAQQVQLWLAPRETLLAWFGLTSSSNPTPSNQTQPAVPLWYFDSILITDVDITQAEQPNHEPSQAQYQSQFPAIFTHRLALKQMNLTTPRFTLHNGQVQLDNWQPSATFWGNFSGDFRIAAPQINWQQHTFTDLLVDGEKTGGHQAEEAWRIYGYSFDWLGTSINGQAHFLPDSRQWILDQITVANLQFESTLTTHQLAQQAHDLIATTLNQASDHNDDSHQAATTLTIGRLDVVDSQIELADLSLNQLNLSLLNWQQGDSYWQQNDSQLSLSADSVLWHETLFDGPLLDLRFTPDTIFIEGLSSKVWQGYLRTKGQVTPKAIHLNQLTLNNIKAFLPPQWSTQIATLFAPYEAIDIQTLDVGYLQLTDTNPKQPFQLSGVNIDGNTLRIKQGKRYGLWQGKITANAGFASIHTVELVEPYISTHSQAGNWQLDQLTLPFKNGLLEATGQWALSQSAQPWQVKVTTDSAPLSILQQWLGLPLPLEGKVDSSIALSGLAHNRTSFNYSLEGAIQADFRDTHLISTPAAFSQQLANWRLNQSQFSAQAQPKQRVRLAAQSRSQPNFSADALPSSAPSLIAISPLTITSDRGRIVLQPFQIKNAEIQAILEGQWDLVQPQKQKLRLNVAQSCHQFERLWQYQQPPESVSLSSCDGNSI</sequence>
<protein>
    <submittedName>
        <fullName evidence="2">AsmA family protein</fullName>
    </submittedName>
</protein>